<dbReference type="Pfam" id="PF01475">
    <property type="entry name" value="FUR"/>
    <property type="match status" value="1"/>
</dbReference>
<comment type="similarity">
    <text evidence="1">Belongs to the Fur family.</text>
</comment>
<dbReference type="PANTHER" id="PTHR33202:SF7">
    <property type="entry name" value="FERRIC UPTAKE REGULATION PROTEIN"/>
    <property type="match status" value="1"/>
</dbReference>
<dbReference type="PANTHER" id="PTHR33202">
    <property type="entry name" value="ZINC UPTAKE REGULATION PROTEIN"/>
    <property type="match status" value="1"/>
</dbReference>
<dbReference type="Gene3D" id="3.30.1490.190">
    <property type="match status" value="1"/>
</dbReference>
<keyword evidence="3" id="KW-0862">Zinc</keyword>
<organism evidence="7 8">
    <name type="scientific">Geotalea uraniireducens</name>
    <dbReference type="NCBI Taxonomy" id="351604"/>
    <lineage>
        <taxon>Bacteria</taxon>
        <taxon>Pseudomonadati</taxon>
        <taxon>Thermodesulfobacteriota</taxon>
        <taxon>Desulfuromonadia</taxon>
        <taxon>Geobacterales</taxon>
        <taxon>Geobacteraceae</taxon>
        <taxon>Geotalea</taxon>
    </lineage>
</organism>
<keyword evidence="4" id="KW-0805">Transcription regulation</keyword>
<keyword evidence="5" id="KW-0238">DNA-binding</keyword>
<evidence type="ECO:0000256" key="2">
    <source>
        <dbReference type="ARBA" id="ARBA00022491"/>
    </source>
</evidence>
<evidence type="ECO:0000256" key="3">
    <source>
        <dbReference type="ARBA" id="ARBA00022833"/>
    </source>
</evidence>
<dbReference type="InterPro" id="IPR002481">
    <property type="entry name" value="FUR"/>
</dbReference>
<name>A0ABM8EP53_9BACT</name>
<gene>
    <name evidence="7" type="ORF">GURASL_33110</name>
</gene>
<dbReference type="InterPro" id="IPR036390">
    <property type="entry name" value="WH_DNA-bd_sf"/>
</dbReference>
<evidence type="ECO:0000256" key="6">
    <source>
        <dbReference type="ARBA" id="ARBA00023163"/>
    </source>
</evidence>
<dbReference type="RefSeq" id="WP_282000492.1">
    <property type="nucleotide sequence ID" value="NZ_AP027151.1"/>
</dbReference>
<dbReference type="InterPro" id="IPR043135">
    <property type="entry name" value="Fur_C"/>
</dbReference>
<accession>A0ABM8EP53</accession>
<keyword evidence="8" id="KW-1185">Reference proteome</keyword>
<dbReference type="InterPro" id="IPR036388">
    <property type="entry name" value="WH-like_DNA-bd_sf"/>
</dbReference>
<sequence>MSQQFDAILRGLKLKITPKRRAILEILAGEGGYASPEEVWHQLKLRFDRVGLPTVYRNLEELATGGAISKIIHPNRQLYYYYCGNREHHHHFVCLSCRRVEDVAFCALAELEKAVAGRIVSHVFQANGYCRECSQNREDSLCDVG</sequence>
<proteinExistence type="inferred from homology"/>
<dbReference type="Proteomes" id="UP001317705">
    <property type="component" value="Chromosome"/>
</dbReference>
<dbReference type="CDD" id="cd07153">
    <property type="entry name" value="Fur_like"/>
    <property type="match status" value="1"/>
</dbReference>
<dbReference type="SUPFAM" id="SSF46785">
    <property type="entry name" value="Winged helix' DNA-binding domain"/>
    <property type="match status" value="1"/>
</dbReference>
<evidence type="ECO:0000256" key="5">
    <source>
        <dbReference type="ARBA" id="ARBA00023125"/>
    </source>
</evidence>
<evidence type="ECO:0000313" key="7">
    <source>
        <dbReference type="EMBL" id="BDV44388.1"/>
    </source>
</evidence>
<dbReference type="Gene3D" id="1.10.10.10">
    <property type="entry name" value="Winged helix-like DNA-binding domain superfamily/Winged helix DNA-binding domain"/>
    <property type="match status" value="1"/>
</dbReference>
<keyword evidence="2" id="KW-0678">Repressor</keyword>
<evidence type="ECO:0000256" key="1">
    <source>
        <dbReference type="ARBA" id="ARBA00007957"/>
    </source>
</evidence>
<evidence type="ECO:0000256" key="4">
    <source>
        <dbReference type="ARBA" id="ARBA00023015"/>
    </source>
</evidence>
<protein>
    <submittedName>
        <fullName evidence="7">Transcriptional repressor</fullName>
    </submittedName>
</protein>
<dbReference type="EMBL" id="AP027151">
    <property type="protein sequence ID" value="BDV44388.1"/>
    <property type="molecule type" value="Genomic_DNA"/>
</dbReference>
<reference evidence="7 8" key="1">
    <citation type="submission" date="2022-12" db="EMBL/GenBank/DDBJ databases">
        <title>Polyphasic characterization of Geotalea uranireducens NIT-SL11 newly isolated from a complex of sewage sludge and microbially reduced graphene oxide.</title>
        <authorList>
            <person name="Xie L."/>
            <person name="Yoshida N."/>
            <person name="Meng L."/>
        </authorList>
    </citation>
    <scope>NUCLEOTIDE SEQUENCE [LARGE SCALE GENOMIC DNA]</scope>
    <source>
        <strain evidence="7 8">NIT-SL11</strain>
    </source>
</reference>
<evidence type="ECO:0000313" key="8">
    <source>
        <dbReference type="Proteomes" id="UP001317705"/>
    </source>
</evidence>
<keyword evidence="6" id="KW-0804">Transcription</keyword>